<dbReference type="InterPro" id="IPR051916">
    <property type="entry name" value="GPI-anchor_lipid_remodeler"/>
</dbReference>
<organism evidence="3 4">
    <name type="scientific">Gelidibacter salicanalis</name>
    <dbReference type="NCBI Taxonomy" id="291193"/>
    <lineage>
        <taxon>Bacteria</taxon>
        <taxon>Pseudomonadati</taxon>
        <taxon>Bacteroidota</taxon>
        <taxon>Flavobacteriia</taxon>
        <taxon>Flavobacteriales</taxon>
        <taxon>Flavobacteriaceae</taxon>
        <taxon>Gelidibacter</taxon>
    </lineage>
</organism>
<feature type="signal peptide" evidence="1">
    <location>
        <begin position="1"/>
        <end position="21"/>
    </location>
</feature>
<dbReference type="InterPro" id="IPR005135">
    <property type="entry name" value="Endo/exonuclease/phosphatase"/>
</dbReference>
<protein>
    <recommendedName>
        <fullName evidence="2">Endonuclease/exonuclease/phosphatase domain-containing protein</fullName>
    </recommendedName>
</protein>
<feature type="domain" description="Endonuclease/exonuclease/phosphatase" evidence="2">
    <location>
        <begin position="30"/>
        <end position="253"/>
    </location>
</feature>
<dbReference type="GO" id="GO:0006506">
    <property type="term" value="P:GPI anchor biosynthetic process"/>
    <property type="evidence" value="ECO:0007669"/>
    <property type="project" value="TreeGrafter"/>
</dbReference>
<dbReference type="OrthoDB" id="5447300at2"/>
<dbReference type="PANTHER" id="PTHR14859:SF15">
    <property type="entry name" value="ENDONUCLEASE_EXONUCLEASE_PHOSPHATASE DOMAIN-CONTAINING PROTEIN"/>
    <property type="match status" value="1"/>
</dbReference>
<evidence type="ECO:0000313" key="4">
    <source>
        <dbReference type="Proteomes" id="UP000321734"/>
    </source>
</evidence>
<gene>
    <name evidence="3" type="ORF">ES711_11405</name>
</gene>
<dbReference type="AlphaFoldDB" id="A0A5C7AF26"/>
<proteinExistence type="predicted"/>
<reference evidence="3 4" key="1">
    <citation type="submission" date="2019-08" db="EMBL/GenBank/DDBJ databases">
        <title>Genome sequence of Gelidibacter salicanalis IC162T.</title>
        <authorList>
            <person name="Bowman J.P."/>
        </authorList>
    </citation>
    <scope>NUCLEOTIDE SEQUENCE [LARGE SCALE GENOMIC DNA]</scope>
    <source>
        <strain evidence="3 4">IC162</strain>
    </source>
</reference>
<keyword evidence="1" id="KW-0732">Signal</keyword>
<evidence type="ECO:0000313" key="3">
    <source>
        <dbReference type="EMBL" id="TXE07366.1"/>
    </source>
</evidence>
<dbReference type="GO" id="GO:0016020">
    <property type="term" value="C:membrane"/>
    <property type="evidence" value="ECO:0007669"/>
    <property type="project" value="GOC"/>
</dbReference>
<dbReference type="PANTHER" id="PTHR14859">
    <property type="entry name" value="CALCOFLUOR WHITE HYPERSENSITIVE PROTEIN PRECURSOR"/>
    <property type="match status" value="1"/>
</dbReference>
<dbReference type="SUPFAM" id="SSF56219">
    <property type="entry name" value="DNase I-like"/>
    <property type="match status" value="1"/>
</dbReference>
<evidence type="ECO:0000259" key="2">
    <source>
        <dbReference type="Pfam" id="PF03372"/>
    </source>
</evidence>
<dbReference type="EMBL" id="VORX01000005">
    <property type="protein sequence ID" value="TXE07366.1"/>
    <property type="molecule type" value="Genomic_DNA"/>
</dbReference>
<dbReference type="Proteomes" id="UP000321734">
    <property type="component" value="Unassembled WGS sequence"/>
</dbReference>
<dbReference type="InterPro" id="IPR036691">
    <property type="entry name" value="Endo/exonu/phosph_ase_sf"/>
</dbReference>
<evidence type="ECO:0000256" key="1">
    <source>
        <dbReference type="SAM" id="SignalP"/>
    </source>
</evidence>
<accession>A0A5C7AF26</accession>
<dbReference type="GO" id="GO:0003824">
    <property type="term" value="F:catalytic activity"/>
    <property type="evidence" value="ECO:0007669"/>
    <property type="project" value="InterPro"/>
</dbReference>
<dbReference type="Pfam" id="PF03372">
    <property type="entry name" value="Exo_endo_phos"/>
    <property type="match status" value="1"/>
</dbReference>
<dbReference type="Gene3D" id="3.60.10.10">
    <property type="entry name" value="Endonuclease/exonuclease/phosphatase"/>
    <property type="match status" value="1"/>
</dbReference>
<feature type="chain" id="PRO_5022881786" description="Endonuclease/exonuclease/phosphatase domain-containing protein" evidence="1">
    <location>
        <begin position="22"/>
        <end position="264"/>
    </location>
</feature>
<sequence length="264" mass="29692">MKRLLLLLICFSALSFYKVEAQRKIDLKIMSYNIRHGKGLDTILDLSRAAALIKNQAPDLCGLQEIDQLTTRSDNVNQTQYLAEHTQMEGKFGKFMSFQNGEYGMATLSAKPFTSTKILKLPDGLQEPRAAIVHEVDIAKDCNIVFANVHFDWIESSEGIGSRLQQAKTLVDYIDSLDKAAIITGDFNCTPDSPTMQYFAEQGFVFVEKGADHLSFQGEGASEIDHLLYRNSEQVKFKSKQIQLLEAPIISDHRPLVVTLEVHY</sequence>
<keyword evidence="4" id="KW-1185">Reference proteome</keyword>
<dbReference type="RefSeq" id="WP_146893439.1">
    <property type="nucleotide sequence ID" value="NZ_VORX01000005.1"/>
</dbReference>
<name>A0A5C7AF26_9FLAO</name>
<comment type="caution">
    <text evidence="3">The sequence shown here is derived from an EMBL/GenBank/DDBJ whole genome shotgun (WGS) entry which is preliminary data.</text>
</comment>